<dbReference type="Proteomes" id="UP000101183">
    <property type="component" value="Segment"/>
</dbReference>
<evidence type="ECO:0000313" key="5">
    <source>
        <dbReference type="Proteomes" id="UP000142765"/>
    </source>
</evidence>
<dbReference type="GeneID" id="14011350"/>
<dbReference type="EMBL" id="JQ815364">
    <property type="protein sequence ID" value="AFJ20605.1"/>
    <property type="molecule type" value="Genomic_DNA"/>
</dbReference>
<evidence type="ECO:0000313" key="4">
    <source>
        <dbReference type="Proteomes" id="UP000101183"/>
    </source>
</evidence>
<gene>
    <name evidence="1" type="ORF">CyHV2_ORF119</name>
</gene>
<dbReference type="EMBL" id="KT387800">
    <property type="protein sequence ID" value="AMB21685.1"/>
    <property type="molecule type" value="Genomic_DNA"/>
</dbReference>
<proteinExistence type="predicted"/>
<dbReference type="EMBL" id="MN593216">
    <property type="protein sequence ID" value="QIV66932.1"/>
    <property type="molecule type" value="Genomic_DNA"/>
</dbReference>
<dbReference type="Proteomes" id="UP000142765">
    <property type="component" value="Segment"/>
</dbReference>
<dbReference type="RefSeq" id="YP_007003935.1">
    <property type="nucleotide sequence ID" value="NC_019495.1"/>
</dbReference>
<evidence type="ECO:0000313" key="2">
    <source>
        <dbReference type="EMBL" id="AMB21685.1"/>
    </source>
</evidence>
<protein>
    <submittedName>
        <fullName evidence="1 2">ORF119</fullName>
    </submittedName>
</protein>
<name>K7PCQ3_CYHV2</name>
<evidence type="ECO:0000313" key="1">
    <source>
        <dbReference type="EMBL" id="AFJ20605.1"/>
    </source>
</evidence>
<reference evidence="1 4" key="1">
    <citation type="journal article" date="2013" name="J. Virol.">
        <title>Comparative genomics of carp herpesviruses.</title>
        <authorList>
            <person name="Davison A.J."/>
            <person name="Kurobe T."/>
            <person name="Gatherer D."/>
            <person name="Cunningham C."/>
            <person name="Korf I."/>
            <person name="Fukuda H."/>
            <person name="Hedrick R.P."/>
            <person name="Waltzek T.B."/>
        </authorList>
    </citation>
    <scope>NUCLEOTIDE SEQUENCE [LARGE SCALE GENOMIC DNA]</scope>
    <source>
        <strain evidence="1">ST-J1</strain>
    </source>
</reference>
<dbReference type="KEGG" id="vg:14011350"/>
<reference evidence="3" key="3">
    <citation type="submission" date="2019-10" db="EMBL/GenBank/DDBJ databases">
        <title>The complete genome of Cyprinid herpesvirus 2, a new strain isolated from Allogynogenetic crucian carp.</title>
        <authorList>
            <person name="Jiang Y."/>
            <person name="Wang H."/>
            <person name="Lu L."/>
        </authorList>
    </citation>
    <scope>NUCLEOTIDE SEQUENCE</scope>
    <source>
        <strain evidence="3">YC-01</strain>
    </source>
</reference>
<organism evidence="1 4">
    <name type="scientific">Cyprinid herpesvirus 2</name>
    <name type="common">CyHV-2</name>
    <dbReference type="NCBI Taxonomy" id="317878"/>
    <lineage>
        <taxon>Viruses</taxon>
        <taxon>Duplodnaviria</taxon>
        <taxon>Heunggongvirae</taxon>
        <taxon>Peploviricota</taxon>
        <taxon>Herviviricetes</taxon>
        <taxon>Herpesvirales</taxon>
        <taxon>Alloherpesviridae</taxon>
        <taxon>Cyvirus</taxon>
        <taxon>Cyvirus cyprinidallo2</taxon>
    </lineage>
</organism>
<sequence>MASALHLLLFFFFFSSAAVSCIDDQTTDFSASDLRASDVPAKEITLTFTGEFLKPATDASSVQFVPSNVKFSAYEEPKTVSLEKLAEKTNG</sequence>
<reference evidence="2 5" key="2">
    <citation type="submission" date="2015-08" db="EMBL/GenBank/DDBJ databases">
        <authorList>
            <person name="Babu N.S."/>
            <person name="Beckwith C.J."/>
            <person name="Beseler K.G."/>
            <person name="Brison A."/>
            <person name="Carone J.V."/>
            <person name="Caskin T.P."/>
            <person name="Diamond M."/>
            <person name="Durham M.E."/>
            <person name="Foxe J.M."/>
            <person name="Go M."/>
            <person name="Henderson B.A."/>
            <person name="Jones I.B."/>
            <person name="McGettigan J.A."/>
            <person name="Micheletti S.J."/>
            <person name="Nasrallah M.E."/>
            <person name="Ortiz D."/>
            <person name="Piller C.R."/>
            <person name="Privatt S.R."/>
            <person name="Schneider S.L."/>
            <person name="Sharp S."/>
            <person name="Smith T.C."/>
            <person name="Stanton J.D."/>
            <person name="Ullery H.E."/>
            <person name="Wilson R.J."/>
            <person name="Serrano M.G."/>
            <person name="Buck G."/>
            <person name="Lee V."/>
            <person name="Wang Y."/>
            <person name="Carvalho R."/>
            <person name="Voegtly L."/>
            <person name="Shi R."/>
            <person name="Duckworth R."/>
            <person name="Johnson A."/>
            <person name="Loviza R."/>
            <person name="Walstead R."/>
            <person name="Shah Z."/>
            <person name="Kiflezghi M."/>
            <person name="Wade K."/>
            <person name="Ball S.L."/>
            <person name="Bradley K.W."/>
            <person name="Asai D.J."/>
            <person name="Bowman C.A."/>
            <person name="Russell D.A."/>
            <person name="Pope W.H."/>
            <person name="Jacobs-Sera D."/>
            <person name="Hendrix R.W."/>
            <person name="Hatfull G.F."/>
        </authorList>
    </citation>
    <scope>NUCLEOTIDE SEQUENCE [LARGE SCALE GENOMIC DNA]</scope>
    <source>
        <strain evidence="2">SY</strain>
    </source>
</reference>
<keyword evidence="4" id="KW-1185">Reference proteome</keyword>
<evidence type="ECO:0000313" key="3">
    <source>
        <dbReference type="EMBL" id="QIV66932.1"/>
    </source>
</evidence>
<accession>K7PCQ3</accession>